<keyword evidence="3 11" id="KW-0813">Transport</keyword>
<feature type="domain" description="TonB-dependent receptor plug" evidence="17">
    <location>
        <begin position="44"/>
        <end position="142"/>
    </location>
</feature>
<dbReference type="Pfam" id="PF07715">
    <property type="entry name" value="Plug"/>
    <property type="match status" value="1"/>
</dbReference>
<keyword evidence="4 11" id="KW-1134">Transmembrane beta strand</keyword>
<keyword evidence="9 18" id="KW-0675">Receptor</keyword>
<protein>
    <submittedName>
        <fullName evidence="18">Putative TonB-dependent outer membrane receptor</fullName>
    </submittedName>
</protein>
<evidence type="ECO:0000256" key="12">
    <source>
        <dbReference type="PROSITE-ProRule" id="PRU10144"/>
    </source>
</evidence>
<dbReference type="EMBL" id="LXEN01000057">
    <property type="protein sequence ID" value="OAT32517.1"/>
    <property type="molecule type" value="Genomic_DNA"/>
</dbReference>
<evidence type="ECO:0000256" key="13">
    <source>
        <dbReference type="RuleBase" id="RU003357"/>
    </source>
</evidence>
<keyword evidence="6 15" id="KW-0732">Signal</keyword>
<dbReference type="Gene3D" id="2.170.130.10">
    <property type="entry name" value="TonB-dependent receptor, plug domain"/>
    <property type="match status" value="1"/>
</dbReference>
<dbReference type="PANTHER" id="PTHR30069">
    <property type="entry name" value="TONB-DEPENDENT OUTER MEMBRANE RECEPTOR"/>
    <property type="match status" value="1"/>
</dbReference>
<sequence length="649" mass="73875">MKLKPLYTCLTLALLSSTAIADTTYGQLTPDLLTVWSSPIAANPDVLTQSQMLEQNKVNAAQAIATLPGVVMQKSGNRNEYTLKVRGFDSRQVPVFFDGIPTYVPYDGNLDLARFTTNDLASIEVNKGYTSLLQGPNLMGGAINITTATPKKPLEGNIAYSQGFARGADYAHNMSARLGMRSELGFIQISGSQLKQRFTPLPDADDNNTNAGTHGRRNNSSTDDKRGMIKVGWTPRASDEYTFTYVKQDGDKNSPPSTSGKGKFKYWAWPDYNKESYYYSGITQLSDSINLQSRAYHDKFENTLYMYPKKAKDDVSYSHYDDYTNGAALQLGLDARENDLLSFAAHWKDDVHRAQKEKNGDWMRYKDRTWSLATEYQWAVTHDFDLVSAISYDWRDSRETDKGADNNKQHAFNWEMMAKYTLANSDTVRFSIADRSRFPTQKERYTTEKPKDGSKGIINPDLDPERALSFDLTYDGHITDNWGYQTSVYYNRVSDAIMAHTIYRNGNAFFQNQNSGRVNYMGLELGTKGQLATWLELGLNYSYIHSDPKKIDHVEGLPKHKAYLWLTFIPAEPVRFTVMEEAQSWRYNRIDENDKLAGYTKTDLRLDYDFGHGISANASVNNLFDKSYEYTEGYLEDGRNYWLGVEYKF</sequence>
<comment type="subcellular location">
    <subcellularLocation>
        <location evidence="1 11">Cell outer membrane</location>
        <topology evidence="1 11">Multi-pass membrane protein</topology>
    </subcellularLocation>
</comment>
<dbReference type="InterPro" id="IPR000531">
    <property type="entry name" value="Beta-barrel_TonB"/>
</dbReference>
<dbReference type="Proteomes" id="UP000094023">
    <property type="component" value="Unassembled WGS sequence"/>
</dbReference>
<keyword evidence="5 11" id="KW-0812">Transmembrane</keyword>
<evidence type="ECO:0000256" key="2">
    <source>
        <dbReference type="ARBA" id="ARBA00008143"/>
    </source>
</evidence>
<evidence type="ECO:0000259" key="17">
    <source>
        <dbReference type="Pfam" id="PF07715"/>
    </source>
</evidence>
<evidence type="ECO:0000256" key="5">
    <source>
        <dbReference type="ARBA" id="ARBA00022692"/>
    </source>
</evidence>
<dbReference type="STRING" id="1354337.M983_1315"/>
<dbReference type="InterPro" id="IPR039426">
    <property type="entry name" value="TonB-dep_rcpt-like"/>
</dbReference>
<accession>A0A198G576</accession>
<dbReference type="GO" id="GO:0044718">
    <property type="term" value="P:siderophore transmembrane transport"/>
    <property type="evidence" value="ECO:0007669"/>
    <property type="project" value="TreeGrafter"/>
</dbReference>
<evidence type="ECO:0000256" key="11">
    <source>
        <dbReference type="PROSITE-ProRule" id="PRU01360"/>
    </source>
</evidence>
<feature type="domain" description="TonB-dependent receptor-like beta-barrel" evidence="16">
    <location>
        <begin position="213"/>
        <end position="623"/>
    </location>
</feature>
<evidence type="ECO:0000256" key="9">
    <source>
        <dbReference type="ARBA" id="ARBA00023170"/>
    </source>
</evidence>
<feature type="short sequence motif" description="TonB C-terminal box" evidence="12">
    <location>
        <begin position="632"/>
        <end position="649"/>
    </location>
</feature>
<dbReference type="CDD" id="cd01347">
    <property type="entry name" value="ligand_gated_channel"/>
    <property type="match status" value="1"/>
</dbReference>
<dbReference type="RefSeq" id="WP_066748932.1">
    <property type="nucleotide sequence ID" value="NZ_LXEN01000057.1"/>
</dbReference>
<feature type="signal peptide" evidence="15">
    <location>
        <begin position="1"/>
        <end position="21"/>
    </location>
</feature>
<organism evidence="18 19">
    <name type="scientific">Proteus myxofaciens ATCC 19692</name>
    <dbReference type="NCBI Taxonomy" id="1354337"/>
    <lineage>
        <taxon>Bacteria</taxon>
        <taxon>Pseudomonadati</taxon>
        <taxon>Pseudomonadota</taxon>
        <taxon>Gammaproteobacteria</taxon>
        <taxon>Enterobacterales</taxon>
        <taxon>Morganellaceae</taxon>
        <taxon>Proteus</taxon>
    </lineage>
</organism>
<name>A0A198G576_9GAMM</name>
<dbReference type="InterPro" id="IPR036942">
    <property type="entry name" value="Beta-barrel_TonB_sf"/>
</dbReference>
<dbReference type="InterPro" id="IPR037066">
    <property type="entry name" value="Plug_dom_sf"/>
</dbReference>
<comment type="caution">
    <text evidence="18">The sequence shown here is derived from an EMBL/GenBank/DDBJ whole genome shotgun (WGS) entry which is preliminary data.</text>
</comment>
<dbReference type="GO" id="GO:0015344">
    <property type="term" value="F:siderophore uptake transmembrane transporter activity"/>
    <property type="evidence" value="ECO:0007669"/>
    <property type="project" value="TreeGrafter"/>
</dbReference>
<keyword evidence="10 11" id="KW-0998">Cell outer membrane</keyword>
<dbReference type="OrthoDB" id="9760494at2"/>
<evidence type="ECO:0000256" key="15">
    <source>
        <dbReference type="SAM" id="SignalP"/>
    </source>
</evidence>
<dbReference type="GO" id="GO:0009279">
    <property type="term" value="C:cell outer membrane"/>
    <property type="evidence" value="ECO:0007669"/>
    <property type="project" value="UniProtKB-SubCell"/>
</dbReference>
<feature type="region of interest" description="Disordered" evidence="14">
    <location>
        <begin position="197"/>
        <end position="227"/>
    </location>
</feature>
<evidence type="ECO:0000259" key="16">
    <source>
        <dbReference type="Pfam" id="PF00593"/>
    </source>
</evidence>
<dbReference type="PATRIC" id="fig|1354337.4.peg.1341"/>
<gene>
    <name evidence="18" type="ORF">M983_1315</name>
</gene>
<evidence type="ECO:0000256" key="7">
    <source>
        <dbReference type="ARBA" id="ARBA00023077"/>
    </source>
</evidence>
<dbReference type="AlphaFoldDB" id="A0A198G576"/>
<evidence type="ECO:0000256" key="1">
    <source>
        <dbReference type="ARBA" id="ARBA00004571"/>
    </source>
</evidence>
<evidence type="ECO:0000256" key="8">
    <source>
        <dbReference type="ARBA" id="ARBA00023136"/>
    </source>
</evidence>
<evidence type="ECO:0000256" key="6">
    <source>
        <dbReference type="ARBA" id="ARBA00022729"/>
    </source>
</evidence>
<evidence type="ECO:0000313" key="18">
    <source>
        <dbReference type="EMBL" id="OAT32517.1"/>
    </source>
</evidence>
<keyword evidence="8 11" id="KW-0472">Membrane</keyword>
<dbReference type="InterPro" id="IPR010917">
    <property type="entry name" value="TonB_rcpt_CS"/>
</dbReference>
<evidence type="ECO:0000313" key="19">
    <source>
        <dbReference type="Proteomes" id="UP000094023"/>
    </source>
</evidence>
<evidence type="ECO:0000256" key="3">
    <source>
        <dbReference type="ARBA" id="ARBA00022448"/>
    </source>
</evidence>
<evidence type="ECO:0000256" key="14">
    <source>
        <dbReference type="SAM" id="MobiDB-lite"/>
    </source>
</evidence>
<dbReference type="SUPFAM" id="SSF56935">
    <property type="entry name" value="Porins"/>
    <property type="match status" value="1"/>
</dbReference>
<feature type="chain" id="PRO_5008278867" evidence="15">
    <location>
        <begin position="22"/>
        <end position="649"/>
    </location>
</feature>
<dbReference type="Pfam" id="PF00593">
    <property type="entry name" value="TonB_dep_Rec_b-barrel"/>
    <property type="match status" value="1"/>
</dbReference>
<evidence type="ECO:0000256" key="4">
    <source>
        <dbReference type="ARBA" id="ARBA00022452"/>
    </source>
</evidence>
<dbReference type="InterPro" id="IPR012910">
    <property type="entry name" value="Plug_dom"/>
</dbReference>
<comment type="similarity">
    <text evidence="2">Belongs to the TonB-dependent receptor family. Hemoglobin/haptoglobin binding protein subfamily.</text>
</comment>
<dbReference type="PROSITE" id="PS01156">
    <property type="entry name" value="TONB_DEPENDENT_REC_2"/>
    <property type="match status" value="1"/>
</dbReference>
<reference evidence="18 19" key="1">
    <citation type="submission" date="2016-04" db="EMBL/GenBank/DDBJ databases">
        <title>ATOL: Assembling a taxonomically balanced genome-scale reconstruction of the evolutionary history of the Enterobacteriaceae.</title>
        <authorList>
            <person name="Plunkett G.III."/>
            <person name="Neeno-Eckwall E.C."/>
            <person name="Glasner J.D."/>
            <person name="Perna N.T."/>
        </authorList>
    </citation>
    <scope>NUCLEOTIDE SEQUENCE [LARGE SCALE GENOMIC DNA]</scope>
    <source>
        <strain evidence="18 19">ATCC 19692</strain>
    </source>
</reference>
<keyword evidence="19" id="KW-1185">Reference proteome</keyword>
<dbReference type="PANTHER" id="PTHR30069:SF29">
    <property type="entry name" value="HEMOGLOBIN AND HEMOGLOBIN-HAPTOGLOBIN-BINDING PROTEIN 1-RELATED"/>
    <property type="match status" value="1"/>
</dbReference>
<evidence type="ECO:0000256" key="10">
    <source>
        <dbReference type="ARBA" id="ARBA00023237"/>
    </source>
</evidence>
<keyword evidence="7 13" id="KW-0798">TonB box</keyword>
<proteinExistence type="inferred from homology"/>
<dbReference type="Gene3D" id="2.40.170.20">
    <property type="entry name" value="TonB-dependent receptor, beta-barrel domain"/>
    <property type="match status" value="1"/>
</dbReference>
<dbReference type="PROSITE" id="PS52016">
    <property type="entry name" value="TONB_DEPENDENT_REC_3"/>
    <property type="match status" value="1"/>
</dbReference>